<keyword evidence="1" id="KW-1185">Reference proteome</keyword>
<name>A0A0N5AJ81_9BILA</name>
<reference evidence="2" key="1">
    <citation type="submission" date="2017-02" db="UniProtKB">
        <authorList>
            <consortium name="WormBaseParasite"/>
        </authorList>
    </citation>
    <scope>IDENTIFICATION</scope>
</reference>
<evidence type="ECO:0000313" key="1">
    <source>
        <dbReference type="Proteomes" id="UP000046393"/>
    </source>
</evidence>
<protein>
    <submittedName>
        <fullName evidence="2">C2 domain-containing protein</fullName>
    </submittedName>
</protein>
<accession>A0A0N5AJ81</accession>
<proteinExistence type="predicted"/>
<dbReference type="AlphaFoldDB" id="A0A0N5AJ81"/>
<evidence type="ECO:0000313" key="2">
    <source>
        <dbReference type="WBParaSite" id="SMUV_0000450801-mRNA-1"/>
    </source>
</evidence>
<sequence>MLSEKRRSTDSFVRFRHPDDLSCPSSECDNSSRTSCDEPDLTWKGAATSTYYGSHNSVPCSRRLSDPELRMEISVSQLDKRVKLKSGFFEPEIEIFRKGLTTDSCTRIYRTSSISEAPLNVTKFREVVISQDLILAGAKDRIVKFCLRNINSDEVIGEAEILFSKMLNDGKFALKLYSREFNSNSLFGVARRSLHCIGTLTVKAYFDNSTFYTSSRGSYNSTDSNKEDDELREQNVMLASGRTQAYLISLLAPTTEVRLRQHIANKSNCLFDSYYCYPNYG</sequence>
<dbReference type="STRING" id="451379.A0A0N5AJ81"/>
<organism evidence="1 2">
    <name type="scientific">Syphacia muris</name>
    <dbReference type="NCBI Taxonomy" id="451379"/>
    <lineage>
        <taxon>Eukaryota</taxon>
        <taxon>Metazoa</taxon>
        <taxon>Ecdysozoa</taxon>
        <taxon>Nematoda</taxon>
        <taxon>Chromadorea</taxon>
        <taxon>Rhabditida</taxon>
        <taxon>Spirurina</taxon>
        <taxon>Oxyuridomorpha</taxon>
        <taxon>Oxyuroidea</taxon>
        <taxon>Oxyuridae</taxon>
        <taxon>Syphacia</taxon>
    </lineage>
</organism>
<dbReference type="WBParaSite" id="SMUV_0000450801-mRNA-1">
    <property type="protein sequence ID" value="SMUV_0000450801-mRNA-1"/>
    <property type="gene ID" value="SMUV_0000450801"/>
</dbReference>
<dbReference type="Proteomes" id="UP000046393">
    <property type="component" value="Unplaced"/>
</dbReference>